<accession>A0A9Q9ST97</accession>
<organism evidence="1">
    <name type="scientific">Moorena producens (strain JHB)</name>
    <dbReference type="NCBI Taxonomy" id="1454205"/>
    <lineage>
        <taxon>Bacteria</taxon>
        <taxon>Bacillati</taxon>
        <taxon>Cyanobacteriota</taxon>
        <taxon>Cyanophyceae</taxon>
        <taxon>Coleofasciculales</taxon>
        <taxon>Coleofasciculaceae</taxon>
        <taxon>Moorena</taxon>
    </lineage>
</organism>
<dbReference type="EMBL" id="CP017708">
    <property type="protein sequence ID" value="WAN69250.1"/>
    <property type="molecule type" value="Genomic_DNA"/>
</dbReference>
<reference evidence="1" key="1">
    <citation type="journal article" date="2017" name="Proc. Natl. Acad. Sci. U.S.A.">
        <title>Comparative genomics uncovers the prolific and distinctive metabolic potential of the cyanobacterial genus Moorea.</title>
        <authorList>
            <person name="Leao T."/>
            <person name="Castelao G."/>
            <person name="Korobeynikov A."/>
            <person name="Monroe E.A."/>
            <person name="Podell S."/>
            <person name="Glukhov E."/>
            <person name="Allen E.E."/>
            <person name="Gerwick W.H."/>
            <person name="Gerwick L."/>
        </authorList>
    </citation>
    <scope>NUCLEOTIDE SEQUENCE</scope>
    <source>
        <strain evidence="1">JHB</strain>
    </source>
</reference>
<name>A0A9Q9ST97_MOOP1</name>
<proteinExistence type="predicted"/>
<protein>
    <submittedName>
        <fullName evidence="1">Uncharacterized protein</fullName>
    </submittedName>
</protein>
<reference evidence="1" key="2">
    <citation type="submission" date="2022-10" db="EMBL/GenBank/DDBJ databases">
        <authorList>
            <person name="Ngo T.-E."/>
        </authorList>
    </citation>
    <scope>NUCLEOTIDE SEQUENCE</scope>
    <source>
        <strain evidence="1">JHB</strain>
    </source>
</reference>
<evidence type="ECO:0000313" key="1">
    <source>
        <dbReference type="EMBL" id="WAN69250.1"/>
    </source>
</evidence>
<sequence length="77" mass="8634">MFPTPCSLLGASHFCCLTWWCVTGRAILTLAVERKIRATPSLTHPTPLLPTPDSRLPTPYSLFPVPCFRCYKLCLLL</sequence>
<dbReference type="Proteomes" id="UP000176944">
    <property type="component" value="Chromosome"/>
</dbReference>
<dbReference type="AlphaFoldDB" id="A0A9Q9ST97"/>
<gene>
    <name evidence="1" type="ORF">BJP36_43610</name>
</gene>